<dbReference type="Proteomes" id="UP000187609">
    <property type="component" value="Unassembled WGS sequence"/>
</dbReference>
<evidence type="ECO:0000256" key="3">
    <source>
        <dbReference type="ARBA" id="ARBA00011489"/>
    </source>
</evidence>
<dbReference type="OMA" id="NEITWMY"/>
<comment type="subcellular location">
    <subcellularLocation>
        <location evidence="1 8">Cell membrane</location>
        <topology evidence="1 8">Multi-pass membrane protein</topology>
    </subcellularLocation>
</comment>
<dbReference type="InterPro" id="IPR006702">
    <property type="entry name" value="CASP_dom"/>
</dbReference>
<dbReference type="AlphaFoldDB" id="A0A1J6JZ05"/>
<reference evidence="10" key="1">
    <citation type="submission" date="2016-11" db="EMBL/GenBank/DDBJ databases">
        <title>The genome of Nicotiana attenuata.</title>
        <authorList>
            <person name="Xu S."/>
            <person name="Brockmoeller T."/>
            <person name="Gaquerel E."/>
            <person name="Navarro A."/>
            <person name="Kuhl H."/>
            <person name="Gase K."/>
            <person name="Ling Z."/>
            <person name="Zhou W."/>
            <person name="Kreitzer C."/>
            <person name="Stanke M."/>
            <person name="Tang H."/>
            <person name="Lyons E."/>
            <person name="Pandey P."/>
            <person name="Pandey S.P."/>
            <person name="Timmermann B."/>
            <person name="Baldwin I.T."/>
        </authorList>
    </citation>
    <scope>NUCLEOTIDE SEQUENCE [LARGE SCALE GENOMIC DNA]</scope>
    <source>
        <strain evidence="10">UT</strain>
    </source>
</reference>
<keyword evidence="11" id="KW-1185">Reference proteome</keyword>
<dbReference type="EMBL" id="MJEQ01003389">
    <property type="protein sequence ID" value="OIT22981.1"/>
    <property type="molecule type" value="Genomic_DNA"/>
</dbReference>
<dbReference type="Gramene" id="OIT22981">
    <property type="protein sequence ID" value="OIT22981"/>
    <property type="gene ID" value="A4A49_35902"/>
</dbReference>
<feature type="transmembrane region" description="Helical" evidence="8">
    <location>
        <begin position="116"/>
        <end position="135"/>
    </location>
</feature>
<feature type="transmembrane region" description="Helical" evidence="8">
    <location>
        <begin position="71"/>
        <end position="95"/>
    </location>
</feature>
<evidence type="ECO:0000313" key="11">
    <source>
        <dbReference type="Proteomes" id="UP000187609"/>
    </source>
</evidence>
<evidence type="ECO:0000256" key="4">
    <source>
        <dbReference type="ARBA" id="ARBA00022475"/>
    </source>
</evidence>
<keyword evidence="4 8" id="KW-1003">Cell membrane</keyword>
<sequence>MADLPQYDFNEKPSSSSSSNKMPLFTLLARVVTLASCVISLIVLQNNEITWMYNGMEGGRFNYEGYSSYRYMFGVLVAGIVYTILHIPFAAYHLVAKKRLVDHQGFRMFEFFGDKIILAGLATGAGAALGATVELSKAQFPDYFSKQMHNFLSVMYAPSPLHVAAFVSSGISSVLSSSNLHKTDED</sequence>
<evidence type="ECO:0000313" key="10">
    <source>
        <dbReference type="EMBL" id="OIT22981.1"/>
    </source>
</evidence>
<accession>A0A1J6JZ05</accession>
<comment type="caution">
    <text evidence="10">The sequence shown here is derived from an EMBL/GenBank/DDBJ whole genome shotgun (WGS) entry which is preliminary data.</text>
</comment>
<dbReference type="OrthoDB" id="685197at2759"/>
<dbReference type="KEGG" id="nau:109216877"/>
<dbReference type="GO" id="GO:0005886">
    <property type="term" value="C:plasma membrane"/>
    <property type="evidence" value="ECO:0007669"/>
    <property type="project" value="UniProtKB-SubCell"/>
</dbReference>
<organism evidence="10 11">
    <name type="scientific">Nicotiana attenuata</name>
    <name type="common">Coyote tobacco</name>
    <dbReference type="NCBI Taxonomy" id="49451"/>
    <lineage>
        <taxon>Eukaryota</taxon>
        <taxon>Viridiplantae</taxon>
        <taxon>Streptophyta</taxon>
        <taxon>Embryophyta</taxon>
        <taxon>Tracheophyta</taxon>
        <taxon>Spermatophyta</taxon>
        <taxon>Magnoliopsida</taxon>
        <taxon>eudicotyledons</taxon>
        <taxon>Gunneridae</taxon>
        <taxon>Pentapetalae</taxon>
        <taxon>asterids</taxon>
        <taxon>lamiids</taxon>
        <taxon>Solanales</taxon>
        <taxon>Solanaceae</taxon>
        <taxon>Nicotianoideae</taxon>
        <taxon>Nicotianeae</taxon>
        <taxon>Nicotiana</taxon>
    </lineage>
</organism>
<name>A0A1J6JZ05_NICAT</name>
<feature type="domain" description="Casparian strip membrane protein" evidence="9">
    <location>
        <begin position="21"/>
        <end position="138"/>
    </location>
</feature>
<feature type="transmembrane region" description="Helical" evidence="8">
    <location>
        <begin position="24"/>
        <end position="44"/>
    </location>
</feature>
<gene>
    <name evidence="10" type="ORF">A4A49_35902</name>
</gene>
<comment type="caution">
    <text evidence="8">Lacks conserved residue(s) required for the propagation of feature annotation.</text>
</comment>
<keyword evidence="7 8" id="KW-0472">Membrane</keyword>
<evidence type="ECO:0000256" key="8">
    <source>
        <dbReference type="RuleBase" id="RU361233"/>
    </source>
</evidence>
<dbReference type="PANTHER" id="PTHR33573:SF14">
    <property type="entry name" value="CASP-LIKE PROTEIN"/>
    <property type="match status" value="1"/>
</dbReference>
<dbReference type="Pfam" id="PF04535">
    <property type="entry name" value="CASP_dom"/>
    <property type="match status" value="1"/>
</dbReference>
<keyword evidence="6 8" id="KW-1133">Transmembrane helix</keyword>
<proteinExistence type="inferred from homology"/>
<evidence type="ECO:0000256" key="1">
    <source>
        <dbReference type="ARBA" id="ARBA00004651"/>
    </source>
</evidence>
<evidence type="ECO:0000259" key="9">
    <source>
        <dbReference type="Pfam" id="PF04535"/>
    </source>
</evidence>
<comment type="subunit">
    <text evidence="3 8">Homodimer and heterodimers.</text>
</comment>
<comment type="similarity">
    <text evidence="2 8">Belongs to the Casparian strip membrane proteins (CASP) family.</text>
</comment>
<evidence type="ECO:0000256" key="6">
    <source>
        <dbReference type="ARBA" id="ARBA00022989"/>
    </source>
</evidence>
<evidence type="ECO:0000256" key="5">
    <source>
        <dbReference type="ARBA" id="ARBA00022692"/>
    </source>
</evidence>
<dbReference type="PANTHER" id="PTHR33573">
    <property type="entry name" value="CASP-LIKE PROTEIN 4A4"/>
    <property type="match status" value="1"/>
</dbReference>
<evidence type="ECO:0000256" key="7">
    <source>
        <dbReference type="ARBA" id="ARBA00023136"/>
    </source>
</evidence>
<protein>
    <recommendedName>
        <fullName evidence="8">CASP-like protein</fullName>
    </recommendedName>
</protein>
<keyword evidence="5 8" id="KW-0812">Transmembrane</keyword>
<evidence type="ECO:0000256" key="2">
    <source>
        <dbReference type="ARBA" id="ARBA00007651"/>
    </source>
</evidence>